<dbReference type="GeneTree" id="ENSGT00940000155827"/>
<evidence type="ECO:0000256" key="2">
    <source>
        <dbReference type="ARBA" id="ARBA00007441"/>
    </source>
</evidence>
<dbReference type="PANTHER" id="PTHR43807">
    <property type="entry name" value="FI04487P"/>
    <property type="match status" value="1"/>
</dbReference>
<dbReference type="EC" id="2.6.1.63" evidence="6"/>
<dbReference type="GO" id="GO:0016212">
    <property type="term" value="F:kynurenine-oxoglutarate transaminase activity"/>
    <property type="evidence" value="ECO:0007669"/>
    <property type="project" value="UniProtKB-EC"/>
</dbReference>
<dbReference type="Pfam" id="PF00155">
    <property type="entry name" value="Aminotran_1_2"/>
    <property type="match status" value="1"/>
</dbReference>
<organism evidence="24 25">
    <name type="scientific">Astatotilapia calliptera</name>
    <name type="common">Eastern happy</name>
    <name type="synonym">Chromis callipterus</name>
    <dbReference type="NCBI Taxonomy" id="8154"/>
    <lineage>
        <taxon>Eukaryota</taxon>
        <taxon>Metazoa</taxon>
        <taxon>Chordata</taxon>
        <taxon>Craniata</taxon>
        <taxon>Vertebrata</taxon>
        <taxon>Euteleostomi</taxon>
        <taxon>Actinopterygii</taxon>
        <taxon>Neopterygii</taxon>
        <taxon>Teleostei</taxon>
        <taxon>Neoteleostei</taxon>
        <taxon>Acanthomorphata</taxon>
        <taxon>Ovalentaria</taxon>
        <taxon>Cichlomorphae</taxon>
        <taxon>Cichliformes</taxon>
        <taxon>Cichlidae</taxon>
        <taxon>African cichlids</taxon>
        <taxon>Pseudocrenilabrinae</taxon>
        <taxon>Haplochromini</taxon>
        <taxon>Astatotilapia</taxon>
    </lineage>
</organism>
<evidence type="ECO:0000259" key="23">
    <source>
        <dbReference type="Pfam" id="PF00155"/>
    </source>
</evidence>
<gene>
    <name evidence="24" type="primary">KYAT3</name>
</gene>
<evidence type="ECO:0000256" key="13">
    <source>
        <dbReference type="ARBA" id="ARBA00029778"/>
    </source>
</evidence>
<dbReference type="Proteomes" id="UP000265100">
    <property type="component" value="Chromosome 23"/>
</dbReference>
<evidence type="ECO:0000313" key="24">
    <source>
        <dbReference type="Ensembl" id="ENSACLP00000054835.1"/>
    </source>
</evidence>
<dbReference type="InterPro" id="IPR015421">
    <property type="entry name" value="PyrdxlP-dep_Trfase_major"/>
</dbReference>
<dbReference type="EC" id="2.6.1.7" evidence="5"/>
<name>A0AAX7TEU4_ASTCA</name>
<evidence type="ECO:0000256" key="10">
    <source>
        <dbReference type="ARBA" id="ARBA00022898"/>
    </source>
</evidence>
<dbReference type="GeneID" id="113016679"/>
<comment type="function">
    <text evidence="22">Catalyzes the irreversible transamination of the L-tryptophan metabolite L-kynurenine to form kynurenic acid (KA), an intermediate in the tryptophan catabolic pathway which is also a broad spectrum antagonist of the three ionotropic excitatory amino acid receptors among others. May catalyze the beta-elimination of S-conjugates and Se-conjugates of L-(seleno)cysteine, resulting in the cleavage of the C-S or C-Se bond. Has transaminase activity towards L-kynurenine, tryptophan, phenylalanine, serine, cysteine, methionine, histidine, glutamine and asparagine with glyoxylate as an amino group acceptor (in vitro). Has lower activity with 2-oxoglutarate as amino group acceptor (in vitro).</text>
</comment>
<dbReference type="GO" id="GO:0030170">
    <property type="term" value="F:pyridoxal phosphate binding"/>
    <property type="evidence" value="ECO:0007669"/>
    <property type="project" value="InterPro"/>
</dbReference>
<dbReference type="InterPro" id="IPR051326">
    <property type="entry name" value="Kynurenine-oxoglutarate_AT"/>
</dbReference>
<dbReference type="PANTHER" id="PTHR43807:SF6">
    <property type="entry name" value="KYNURENINE--OXOGLUTARATE TRANSAMINASE 3"/>
    <property type="match status" value="1"/>
</dbReference>
<dbReference type="RefSeq" id="XP_026015472.1">
    <property type="nucleotide sequence ID" value="XM_026159687.1"/>
</dbReference>
<comment type="catalytic activity">
    <reaction evidence="18">
        <text>L-kynurenine + 2-oxoglutarate = kynurenate + L-glutamate + H2O</text>
        <dbReference type="Rhea" id="RHEA:65560"/>
        <dbReference type="ChEBI" id="CHEBI:15377"/>
        <dbReference type="ChEBI" id="CHEBI:16810"/>
        <dbReference type="ChEBI" id="CHEBI:29985"/>
        <dbReference type="ChEBI" id="CHEBI:57959"/>
        <dbReference type="ChEBI" id="CHEBI:58454"/>
        <dbReference type="EC" id="2.6.1.7"/>
    </reaction>
    <physiologicalReaction direction="left-to-right" evidence="18">
        <dbReference type="Rhea" id="RHEA:65561"/>
    </physiologicalReaction>
</comment>
<dbReference type="RefSeq" id="XP_026015470.1">
    <property type="nucleotide sequence ID" value="XM_026159685.1"/>
</dbReference>
<dbReference type="AlphaFoldDB" id="A0AAX7TEU4"/>
<evidence type="ECO:0000256" key="12">
    <source>
        <dbReference type="ARBA" id="ARBA00024016"/>
    </source>
</evidence>
<sequence length="449" mass="50259">MSIARQVLNCSRFTCRSAHVTCRKTFTTSQHVMMSRHTHAKRIEGLDKNVWVAFTALAADPSVVNLGQGFPDIPPPSYVKEALAKAASVDRMNQYTRGFGHPSLVKALSQVYGKAYGRQIDPLKEILVTVGGYGSLFSAIQALVEEGDEVIIIEPFFDCYVPMVRMAGGKPVLIPLRLKSGKKTITSADWFLDPDELAGKFNSKTKAIIINTPNNPIGKVFTKDELQMIADLCIKHDTLCFSDEVYEWLVYRGHQHVKIATLPGMWDRTVTIGSAGKTFSVTGWKLGWSIGPEQLMKHLQTVMQNSLYTCPTPLQEAVAQGLLLNYELMDQPECYFTSLADELEGKRDRLADIVEEAGMTPVIPEGGYFMLVDVTALNQDLSHMDEDEAYDYKFVKWMIKEKKLAAIPVTAFVGEESTKDFEKYIRLCFIKQDSTLDAARSILKSWTKV</sequence>
<dbReference type="Gene3D" id="3.40.640.10">
    <property type="entry name" value="Type I PLP-dependent aspartate aminotransferase-like (Major domain)"/>
    <property type="match status" value="1"/>
</dbReference>
<dbReference type="Gene3D" id="3.90.1150.10">
    <property type="entry name" value="Aspartate Aminotransferase, domain 1"/>
    <property type="match status" value="1"/>
</dbReference>
<evidence type="ECO:0000256" key="14">
    <source>
        <dbReference type="ARBA" id="ARBA00030993"/>
    </source>
</evidence>
<dbReference type="GO" id="GO:0005739">
    <property type="term" value="C:mitochondrion"/>
    <property type="evidence" value="ECO:0007669"/>
    <property type="project" value="TreeGrafter"/>
</dbReference>
<dbReference type="SUPFAM" id="SSF53383">
    <property type="entry name" value="PLP-dependent transferases"/>
    <property type="match status" value="1"/>
</dbReference>
<keyword evidence="8" id="KW-0032">Aminotransferase</keyword>
<reference evidence="24" key="1">
    <citation type="submission" date="2018-05" db="EMBL/GenBank/DDBJ databases">
        <authorList>
            <person name="Datahose"/>
        </authorList>
    </citation>
    <scope>NUCLEOTIDE SEQUENCE</scope>
</reference>
<dbReference type="EC" id="4.4.1.13" evidence="4"/>
<dbReference type="GO" id="GO:0047315">
    <property type="term" value="F:kynurenine-glyoxylate transaminase activity"/>
    <property type="evidence" value="ECO:0007669"/>
    <property type="project" value="UniProtKB-EC"/>
</dbReference>
<evidence type="ECO:0000256" key="20">
    <source>
        <dbReference type="ARBA" id="ARBA00047888"/>
    </source>
</evidence>
<comment type="subunit">
    <text evidence="3">Homodimer.</text>
</comment>
<comment type="cofactor">
    <cofactor evidence="1">
        <name>pyridoxal 5'-phosphate</name>
        <dbReference type="ChEBI" id="CHEBI:597326"/>
    </cofactor>
</comment>
<evidence type="ECO:0000256" key="3">
    <source>
        <dbReference type="ARBA" id="ARBA00011738"/>
    </source>
</evidence>
<dbReference type="InterPro" id="IPR015424">
    <property type="entry name" value="PyrdxlP-dep_Trfase"/>
</dbReference>
<evidence type="ECO:0000256" key="6">
    <source>
        <dbReference type="ARBA" id="ARBA00013010"/>
    </source>
</evidence>
<evidence type="ECO:0000256" key="16">
    <source>
        <dbReference type="ARBA" id="ARBA00031371"/>
    </source>
</evidence>
<feature type="domain" description="Aminotransferase class I/classII large" evidence="23">
    <location>
        <begin position="62"/>
        <end position="437"/>
    </location>
</feature>
<reference evidence="24" key="3">
    <citation type="submission" date="2025-09" db="UniProtKB">
        <authorList>
            <consortium name="Ensembl"/>
        </authorList>
    </citation>
    <scope>IDENTIFICATION</scope>
</reference>
<dbReference type="RefSeq" id="XP_026015473.1">
    <property type="nucleotide sequence ID" value="XM_026159688.1"/>
</dbReference>
<accession>A0AAX7TEU4</accession>
<proteinExistence type="inferred from homology"/>
<comment type="pathway">
    <text evidence="12">Amino-acid degradation; L-kynurenine degradation; kynurenate from L-kynurenine: step 1/2.</text>
</comment>
<keyword evidence="25" id="KW-1185">Reference proteome</keyword>
<evidence type="ECO:0000256" key="8">
    <source>
        <dbReference type="ARBA" id="ARBA00022576"/>
    </source>
</evidence>
<evidence type="ECO:0000256" key="18">
    <source>
        <dbReference type="ARBA" id="ARBA00047478"/>
    </source>
</evidence>
<evidence type="ECO:0000256" key="15">
    <source>
        <dbReference type="ARBA" id="ARBA00031198"/>
    </source>
</evidence>
<dbReference type="CDD" id="cd00609">
    <property type="entry name" value="AAT_like"/>
    <property type="match status" value="1"/>
</dbReference>
<evidence type="ECO:0000256" key="11">
    <source>
        <dbReference type="ARBA" id="ARBA00023239"/>
    </source>
</evidence>
<evidence type="ECO:0000256" key="17">
    <source>
        <dbReference type="ARBA" id="ARBA00031600"/>
    </source>
</evidence>
<evidence type="ECO:0000256" key="4">
    <source>
        <dbReference type="ARBA" id="ARBA00012224"/>
    </source>
</evidence>
<evidence type="ECO:0000256" key="19">
    <source>
        <dbReference type="ARBA" id="ARBA00047677"/>
    </source>
</evidence>
<evidence type="ECO:0000256" key="5">
    <source>
        <dbReference type="ARBA" id="ARBA00012751"/>
    </source>
</evidence>
<evidence type="ECO:0000256" key="22">
    <source>
        <dbReference type="ARBA" id="ARBA00054518"/>
    </source>
</evidence>
<evidence type="ECO:0000256" key="7">
    <source>
        <dbReference type="ARBA" id="ARBA00019100"/>
    </source>
</evidence>
<keyword evidence="11" id="KW-0456">Lyase</keyword>
<evidence type="ECO:0000313" key="25">
    <source>
        <dbReference type="Proteomes" id="UP000265100"/>
    </source>
</evidence>
<evidence type="ECO:0000256" key="1">
    <source>
        <dbReference type="ARBA" id="ARBA00001933"/>
    </source>
</evidence>
<dbReference type="RefSeq" id="XP_026015471.1">
    <property type="nucleotide sequence ID" value="XM_026159686.1"/>
</dbReference>
<comment type="catalytic activity">
    <reaction evidence="20">
        <text>3-hydroxy-L-kynurenine + glyoxylate = xanthurenate + glycine + H2O</text>
        <dbReference type="Rhea" id="RHEA:65900"/>
        <dbReference type="ChEBI" id="CHEBI:15377"/>
        <dbReference type="ChEBI" id="CHEBI:36655"/>
        <dbReference type="ChEBI" id="CHEBI:57305"/>
        <dbReference type="ChEBI" id="CHEBI:58125"/>
        <dbReference type="ChEBI" id="CHEBI:71201"/>
        <dbReference type="EC" id="2.6.1.63"/>
    </reaction>
    <physiologicalReaction direction="left-to-right" evidence="20">
        <dbReference type="Rhea" id="RHEA:65901"/>
    </physiologicalReaction>
</comment>
<dbReference type="FunFam" id="3.90.1150.10:FF:000021">
    <property type="entry name" value="Kynurenine--oxoglutarate transaminase 3"/>
    <property type="match status" value="1"/>
</dbReference>
<dbReference type="InterPro" id="IPR015422">
    <property type="entry name" value="PyrdxlP-dep_Trfase_small"/>
</dbReference>
<keyword evidence="9" id="KW-0808">Transferase</keyword>
<evidence type="ECO:0000256" key="21">
    <source>
        <dbReference type="ARBA" id="ARBA00049325"/>
    </source>
</evidence>
<comment type="similarity">
    <text evidence="2">Belongs to the class-I pyridoxal-phosphate-dependent aminotransferase family.</text>
</comment>
<dbReference type="FunFam" id="3.40.640.10:FF:000024">
    <property type="entry name" value="Kynurenine--oxoglutarate transaminase 3"/>
    <property type="match status" value="1"/>
</dbReference>
<comment type="catalytic activity">
    <reaction evidence="21">
        <text>an S-substituted L-cysteine + H2O = a thiol + pyruvate + NH4(+)</text>
        <dbReference type="Rhea" id="RHEA:18121"/>
        <dbReference type="ChEBI" id="CHEBI:15361"/>
        <dbReference type="ChEBI" id="CHEBI:15377"/>
        <dbReference type="ChEBI" id="CHEBI:28938"/>
        <dbReference type="ChEBI" id="CHEBI:29256"/>
        <dbReference type="ChEBI" id="CHEBI:58717"/>
        <dbReference type="EC" id="4.4.1.13"/>
    </reaction>
    <physiologicalReaction direction="left-to-right" evidence="21">
        <dbReference type="Rhea" id="RHEA:18122"/>
    </physiologicalReaction>
</comment>
<keyword evidence="10" id="KW-0663">Pyridoxal phosphate</keyword>
<dbReference type="Ensembl" id="ENSACLT00000079799.1">
    <property type="protein sequence ID" value="ENSACLP00000054835.1"/>
    <property type="gene ID" value="ENSACLG00000026115.2"/>
</dbReference>
<dbReference type="GO" id="GO:0047804">
    <property type="term" value="F:cysteine-S-conjugate beta-lyase activity"/>
    <property type="evidence" value="ECO:0007669"/>
    <property type="project" value="UniProtKB-EC"/>
</dbReference>
<evidence type="ECO:0000256" key="9">
    <source>
        <dbReference type="ARBA" id="ARBA00022679"/>
    </source>
</evidence>
<dbReference type="InterPro" id="IPR004839">
    <property type="entry name" value="Aminotransferase_I/II_large"/>
</dbReference>
<reference evidence="24" key="2">
    <citation type="submission" date="2025-08" db="UniProtKB">
        <authorList>
            <consortium name="Ensembl"/>
        </authorList>
    </citation>
    <scope>IDENTIFICATION</scope>
</reference>
<comment type="catalytic activity">
    <reaction evidence="19">
        <text>L-kynurenine + glyoxylate = kynurenate + glycine + H2O</text>
        <dbReference type="Rhea" id="RHEA:65896"/>
        <dbReference type="ChEBI" id="CHEBI:15377"/>
        <dbReference type="ChEBI" id="CHEBI:36655"/>
        <dbReference type="ChEBI" id="CHEBI:57305"/>
        <dbReference type="ChEBI" id="CHEBI:57959"/>
        <dbReference type="ChEBI" id="CHEBI:58454"/>
        <dbReference type="EC" id="2.6.1.63"/>
    </reaction>
    <physiologicalReaction direction="left-to-right" evidence="19">
        <dbReference type="Rhea" id="RHEA:65897"/>
    </physiologicalReaction>
</comment>
<dbReference type="GO" id="GO:0070189">
    <property type="term" value="P:kynurenine metabolic process"/>
    <property type="evidence" value="ECO:0007669"/>
    <property type="project" value="UniProtKB-ARBA"/>
</dbReference>
<protein>
    <recommendedName>
        <fullName evidence="7">Kynurenine--oxoglutarate transaminase 3</fullName>
        <ecNumber evidence="6">2.6.1.63</ecNumber>
        <ecNumber evidence="5">2.6.1.7</ecNumber>
        <ecNumber evidence="4">4.4.1.13</ecNumber>
    </recommendedName>
    <alternativeName>
        <fullName evidence="17">Cysteine-S-conjugate beta-lyase 2</fullName>
    </alternativeName>
    <alternativeName>
        <fullName evidence="13">Kynurenine aminotransferase 3</fullName>
    </alternativeName>
    <alternativeName>
        <fullName evidence="14">Kynurenine aminotransferase III</fullName>
    </alternativeName>
    <alternativeName>
        <fullName evidence="15">Kynurenine--glyoxylate transaminase</fullName>
    </alternativeName>
    <alternativeName>
        <fullName evidence="16">Kynurenine--oxoglutarate transaminase III</fullName>
    </alternativeName>
</protein>